<dbReference type="PROSITE" id="PS50801">
    <property type="entry name" value="STAS"/>
    <property type="match status" value="1"/>
</dbReference>
<evidence type="ECO:0000259" key="1">
    <source>
        <dbReference type="PROSITE" id="PS50801"/>
    </source>
</evidence>
<dbReference type="Pfam" id="PF13466">
    <property type="entry name" value="STAS_2"/>
    <property type="match status" value="1"/>
</dbReference>
<name>A0A849BRV4_9ACTN</name>
<dbReference type="CDD" id="cd07043">
    <property type="entry name" value="STAS_anti-anti-sigma_factors"/>
    <property type="match status" value="1"/>
</dbReference>
<feature type="domain" description="STAS" evidence="1">
    <location>
        <begin position="13"/>
        <end position="104"/>
    </location>
</feature>
<accession>A0A849BRV4</accession>
<dbReference type="Proteomes" id="UP000555552">
    <property type="component" value="Unassembled WGS sequence"/>
</dbReference>
<comment type="caution">
    <text evidence="2">The sequence shown here is derived from an EMBL/GenBank/DDBJ whole genome shotgun (WGS) entry which is preliminary data.</text>
</comment>
<dbReference type="SUPFAM" id="SSF52091">
    <property type="entry name" value="SpoIIaa-like"/>
    <property type="match status" value="1"/>
</dbReference>
<reference evidence="2 3" key="1">
    <citation type="submission" date="2020-05" db="EMBL/GenBank/DDBJ databases">
        <title>MicrobeNet Type strains.</title>
        <authorList>
            <person name="Nicholson A.C."/>
        </authorList>
    </citation>
    <scope>NUCLEOTIDE SEQUENCE [LARGE SCALE GENOMIC DNA]</scope>
    <source>
        <strain evidence="2 3">JCM 14547</strain>
    </source>
</reference>
<gene>
    <name evidence="2" type="ORF">HLB09_10760</name>
</gene>
<keyword evidence="3" id="KW-1185">Reference proteome</keyword>
<dbReference type="InterPro" id="IPR058548">
    <property type="entry name" value="MlaB-like_STAS"/>
</dbReference>
<proteinExistence type="predicted"/>
<organism evidence="2 3">
    <name type="scientific">Pseudokineococcus marinus</name>
    <dbReference type="NCBI Taxonomy" id="351215"/>
    <lineage>
        <taxon>Bacteria</taxon>
        <taxon>Bacillati</taxon>
        <taxon>Actinomycetota</taxon>
        <taxon>Actinomycetes</taxon>
        <taxon>Kineosporiales</taxon>
        <taxon>Kineosporiaceae</taxon>
        <taxon>Pseudokineococcus</taxon>
    </lineage>
</organism>
<evidence type="ECO:0000313" key="3">
    <source>
        <dbReference type="Proteomes" id="UP000555552"/>
    </source>
</evidence>
<dbReference type="EMBL" id="JABEMA010000161">
    <property type="protein sequence ID" value="NNH23562.1"/>
    <property type="molecule type" value="Genomic_DNA"/>
</dbReference>
<sequence>MDGTPRGHDVERPAGRVQALPDERLLVLEGDVDLSAVETFDRSTSDDLAWVRSIDVSGVSFVDTQGLGLLLRVAAPRGRDAPTDRPALLGASPQVQQLLEMLGVDALFEMRAVPGDDGAAADELRPPA</sequence>
<protein>
    <submittedName>
        <fullName evidence="2">STAS domain-containing protein</fullName>
    </submittedName>
</protein>
<dbReference type="InterPro" id="IPR036513">
    <property type="entry name" value="STAS_dom_sf"/>
</dbReference>
<dbReference type="InterPro" id="IPR002645">
    <property type="entry name" value="STAS_dom"/>
</dbReference>
<dbReference type="RefSeq" id="WP_171203371.1">
    <property type="nucleotide sequence ID" value="NZ_BAAANP010000003.1"/>
</dbReference>
<dbReference type="AlphaFoldDB" id="A0A849BRV4"/>
<dbReference type="Gene3D" id="3.30.750.24">
    <property type="entry name" value="STAS domain"/>
    <property type="match status" value="1"/>
</dbReference>
<evidence type="ECO:0000313" key="2">
    <source>
        <dbReference type="EMBL" id="NNH23562.1"/>
    </source>
</evidence>